<feature type="compositionally biased region" description="Low complexity" evidence="1">
    <location>
        <begin position="67"/>
        <end position="77"/>
    </location>
</feature>
<evidence type="ECO:0000256" key="2">
    <source>
        <dbReference type="SAM" id="Phobius"/>
    </source>
</evidence>
<evidence type="ECO:0000256" key="1">
    <source>
        <dbReference type="SAM" id="MobiDB-lite"/>
    </source>
</evidence>
<gene>
    <name evidence="3" type="ORF">THASP1DRAFT_28901</name>
</gene>
<dbReference type="OrthoDB" id="5596902at2759"/>
<reference evidence="4" key="1">
    <citation type="journal article" date="2018" name="Nat. Microbiol.">
        <title>Leveraging single-cell genomics to expand the fungal tree of life.</title>
        <authorList>
            <person name="Ahrendt S.R."/>
            <person name="Quandt C.A."/>
            <person name="Ciobanu D."/>
            <person name="Clum A."/>
            <person name="Salamov A."/>
            <person name="Andreopoulos B."/>
            <person name="Cheng J.F."/>
            <person name="Woyke T."/>
            <person name="Pelin A."/>
            <person name="Henrissat B."/>
            <person name="Reynolds N.K."/>
            <person name="Benny G.L."/>
            <person name="Smith M.E."/>
            <person name="James T.Y."/>
            <person name="Grigoriev I.V."/>
        </authorList>
    </citation>
    <scope>NUCLEOTIDE SEQUENCE [LARGE SCALE GENOMIC DNA]</scope>
    <source>
        <strain evidence="4">RSA 1356</strain>
    </source>
</reference>
<protein>
    <submittedName>
        <fullName evidence="3">Uncharacterized protein</fullName>
    </submittedName>
</protein>
<keyword evidence="2" id="KW-1133">Transmembrane helix</keyword>
<feature type="transmembrane region" description="Helical" evidence="2">
    <location>
        <begin position="151"/>
        <end position="174"/>
    </location>
</feature>
<name>A0A4P9XT27_9FUNG</name>
<feature type="region of interest" description="Disordered" evidence="1">
    <location>
        <begin position="26"/>
        <end position="139"/>
    </location>
</feature>
<proteinExistence type="predicted"/>
<feature type="compositionally biased region" description="Basic and acidic residues" evidence="1">
    <location>
        <begin position="86"/>
        <end position="96"/>
    </location>
</feature>
<keyword evidence="4" id="KW-1185">Reference proteome</keyword>
<keyword evidence="2" id="KW-0812">Transmembrane</keyword>
<evidence type="ECO:0000313" key="4">
    <source>
        <dbReference type="Proteomes" id="UP000271241"/>
    </source>
</evidence>
<accession>A0A4P9XT27</accession>
<dbReference type="EMBL" id="KZ992524">
    <property type="protein sequence ID" value="RKP09297.1"/>
    <property type="molecule type" value="Genomic_DNA"/>
</dbReference>
<feature type="compositionally biased region" description="Pro residues" evidence="1">
    <location>
        <begin position="36"/>
        <end position="66"/>
    </location>
</feature>
<dbReference type="Proteomes" id="UP000271241">
    <property type="component" value="Unassembled WGS sequence"/>
</dbReference>
<dbReference type="AlphaFoldDB" id="A0A4P9XT27"/>
<feature type="compositionally biased region" description="Polar residues" evidence="1">
    <location>
        <begin position="98"/>
        <end position="131"/>
    </location>
</feature>
<evidence type="ECO:0000313" key="3">
    <source>
        <dbReference type="EMBL" id="RKP09297.1"/>
    </source>
</evidence>
<sequence>MGITDSFCGSTSAFVRWMRGPFCKKWDEEQAAKQPTPAPAPSTPAPSSPAPAPTPAPVSAPLPPANSNPSSQPDNAPVTTPPAVQSEHDLSPKDDASFLQTPTLPDTNDQPSPFPDTTTLPSRTPGTNNPFPENRVSGAKAAEQSASDVPIYAGIGVAVVIAIALLAFLFVRVVRNRRRQQQERSLALLAGQTDVPTDLPPPKLLEAQSVPMYAAEPDIEAGLRPAGEPVRMNTTLPMPVPVTEMQQAPAHNDFLFDASNDMRAAGLGESSTVPYANVAAGVSSHSLPGYAVPDVALAHDHNPIASGNVPDEAFGEHIYGDMSTLAIPQTFSTNEVRAADISTSSTTGAVVGGYCNESLRGDTMYMQPENTPMGTYGSDAVYLDATEEFPEVPPMSPKQAQQKV</sequence>
<organism evidence="3 4">
    <name type="scientific">Thamnocephalis sphaerospora</name>
    <dbReference type="NCBI Taxonomy" id="78915"/>
    <lineage>
        <taxon>Eukaryota</taxon>
        <taxon>Fungi</taxon>
        <taxon>Fungi incertae sedis</taxon>
        <taxon>Zoopagomycota</taxon>
        <taxon>Zoopagomycotina</taxon>
        <taxon>Zoopagomycetes</taxon>
        <taxon>Zoopagales</taxon>
        <taxon>Sigmoideomycetaceae</taxon>
        <taxon>Thamnocephalis</taxon>
    </lineage>
</organism>
<keyword evidence="2" id="KW-0472">Membrane</keyword>